<dbReference type="AlphaFoldDB" id="A0A4R5W351"/>
<keyword evidence="2" id="KW-1185">Reference proteome</keyword>
<sequence length="391" mass="42960">MKRRSFIRVVGGGVIVAATIGGVVYSGCTQSMPAGAIAAWKGPGPQDDIRRWLVGYAILAPHSHNLQSWLVDLSIPNEIGLSCDLTRVLPQADPYGRQIMMSHGTFLELLDIAARECGLRADITLFPEGAFSRTKLDQRPIAQIRLSVDSSVSKDPLFAQIVFRLTNRAAYDALRSVPVDVLQAMTESVQAYPVQFGFIGRDQPETLRLHREIANEAWAIELTTPRVIMETYNVLRVGAAEIDQHRDGLYVLDRIPILMNQVGLFDRSKPPAPNDYATTSQIASFASNINTTPNFLWLTSASNDRVTQVNAGRAYMRLQLAATAAGISLQPLSQALQEYPEQASTYAKIHRLLDAAQTHRTVQMWVRAGYAPQIGPAPRRGVEAQLLSASA</sequence>
<comment type="caution">
    <text evidence="1">The sequence shown here is derived from an EMBL/GenBank/DDBJ whole genome shotgun (WGS) entry which is preliminary data.</text>
</comment>
<name>A0A4R5W351_9BURK</name>
<dbReference type="NCBIfam" id="NF047509">
    <property type="entry name" value="Rv3131_FMN_oxido"/>
    <property type="match status" value="1"/>
</dbReference>
<proteinExistence type="predicted"/>
<accession>A0A4R5W351</accession>
<dbReference type="OrthoDB" id="272552at2"/>
<dbReference type="RefSeq" id="WP_133325953.1">
    <property type="nucleotide sequence ID" value="NZ_SMYL01000002.1"/>
</dbReference>
<dbReference type="EMBL" id="SMYL01000002">
    <property type="protein sequence ID" value="TDK67071.1"/>
    <property type="molecule type" value="Genomic_DNA"/>
</dbReference>
<dbReference type="GO" id="GO:0016491">
    <property type="term" value="F:oxidoreductase activity"/>
    <property type="evidence" value="ECO:0007669"/>
    <property type="project" value="InterPro"/>
</dbReference>
<organism evidence="1 2">
    <name type="scientific">Sapientia aquatica</name>
    <dbReference type="NCBI Taxonomy" id="1549640"/>
    <lineage>
        <taxon>Bacteria</taxon>
        <taxon>Pseudomonadati</taxon>
        <taxon>Pseudomonadota</taxon>
        <taxon>Betaproteobacteria</taxon>
        <taxon>Burkholderiales</taxon>
        <taxon>Oxalobacteraceae</taxon>
        <taxon>Sapientia</taxon>
    </lineage>
</organism>
<evidence type="ECO:0000313" key="1">
    <source>
        <dbReference type="EMBL" id="TDK67071.1"/>
    </source>
</evidence>
<dbReference type="InterPro" id="IPR000415">
    <property type="entry name" value="Nitroreductase-like"/>
</dbReference>
<gene>
    <name evidence="1" type="ORF">E2I14_04685</name>
</gene>
<reference evidence="1 2" key="1">
    <citation type="submission" date="2019-03" db="EMBL/GenBank/DDBJ databases">
        <title>Sapientia aquatica gen. nov., sp. nov., isolated from a crater lake.</title>
        <authorList>
            <person name="Felfoldi T."/>
            <person name="Szabo A."/>
            <person name="Toth E."/>
            <person name="Schumann P."/>
            <person name="Keki Z."/>
            <person name="Marialigeti K."/>
            <person name="Mathe I."/>
        </authorList>
    </citation>
    <scope>NUCLEOTIDE SEQUENCE [LARGE SCALE GENOMIC DNA]</scope>
    <source>
        <strain evidence="1 2">SA-152</strain>
    </source>
</reference>
<dbReference type="Proteomes" id="UP000294829">
    <property type="component" value="Unassembled WGS sequence"/>
</dbReference>
<protein>
    <submittedName>
        <fullName evidence="1">Twin-arginine translocation pathway signal protein</fullName>
    </submittedName>
</protein>
<evidence type="ECO:0000313" key="2">
    <source>
        <dbReference type="Proteomes" id="UP000294829"/>
    </source>
</evidence>
<dbReference type="Gene3D" id="3.40.109.10">
    <property type="entry name" value="NADH Oxidase"/>
    <property type="match status" value="1"/>
</dbReference>
<dbReference type="SUPFAM" id="SSF55469">
    <property type="entry name" value="FMN-dependent nitroreductase-like"/>
    <property type="match status" value="1"/>
</dbReference>